<evidence type="ECO:0000313" key="3">
    <source>
        <dbReference type="EMBL" id="KMQ87715.1"/>
    </source>
</evidence>
<dbReference type="Gene3D" id="4.10.60.10">
    <property type="entry name" value="Zinc finger, CCHC-type"/>
    <property type="match status" value="1"/>
</dbReference>
<dbReference type="CDD" id="cd09077">
    <property type="entry name" value="R1-I-EN"/>
    <property type="match status" value="1"/>
</dbReference>
<dbReference type="PaxDb" id="67767-A0A0J7N4V7"/>
<evidence type="ECO:0000256" key="1">
    <source>
        <dbReference type="SAM" id="MobiDB-lite"/>
    </source>
</evidence>
<dbReference type="InterPro" id="IPR001878">
    <property type="entry name" value="Znf_CCHC"/>
</dbReference>
<dbReference type="GO" id="GO:0003824">
    <property type="term" value="F:catalytic activity"/>
    <property type="evidence" value="ECO:0007669"/>
    <property type="project" value="InterPro"/>
</dbReference>
<proteinExistence type="predicted"/>
<dbReference type="Gene3D" id="3.60.10.10">
    <property type="entry name" value="Endonuclease/exonuclease/phosphatase"/>
    <property type="match status" value="1"/>
</dbReference>
<feature type="region of interest" description="Disordered" evidence="1">
    <location>
        <begin position="1"/>
        <end position="35"/>
    </location>
</feature>
<keyword evidence="4" id="KW-1185">Reference proteome</keyword>
<gene>
    <name evidence="3" type="ORF">RF55_12926</name>
</gene>
<dbReference type="SUPFAM" id="SSF57756">
    <property type="entry name" value="Retrovirus zinc finger-like domains"/>
    <property type="match status" value="1"/>
</dbReference>
<dbReference type="InterPro" id="IPR005135">
    <property type="entry name" value="Endo/exonuclease/phosphatase"/>
</dbReference>
<comment type="caution">
    <text evidence="3">The sequence shown here is derived from an EMBL/GenBank/DDBJ whole genome shotgun (WGS) entry which is preliminary data.</text>
</comment>
<dbReference type="EMBL" id="LBMM01010025">
    <property type="protein sequence ID" value="KMQ87715.1"/>
    <property type="molecule type" value="Genomic_DNA"/>
</dbReference>
<dbReference type="Proteomes" id="UP000036403">
    <property type="component" value="Unassembled WGS sequence"/>
</dbReference>
<feature type="domain" description="CCHC-type" evidence="2">
    <location>
        <begin position="204"/>
        <end position="220"/>
    </location>
</feature>
<dbReference type="SUPFAM" id="SSF56219">
    <property type="entry name" value="DNase I-like"/>
    <property type="match status" value="1"/>
</dbReference>
<evidence type="ECO:0000313" key="4">
    <source>
        <dbReference type="Proteomes" id="UP000036403"/>
    </source>
</evidence>
<dbReference type="GO" id="GO:0003676">
    <property type="term" value="F:nucleic acid binding"/>
    <property type="evidence" value="ECO:0007669"/>
    <property type="project" value="InterPro"/>
</dbReference>
<sequence>MATVTRNRQPKLLRTGRLGHQEGTAAKKPGAGAARKTPRTAAVTLTCPKGQYADVVRQARQEIDLADLKIERVKVRRAVTGALIYEVPGQEKAAKADLFAAKLQEVLKNKEGVRVARPTKSGELRVRGLDESATTNEVAAEIARIGGCSTSEIKTGEIRFPPKSMGSLWVKCPLAAANKVATVGKLQVGWVVATVETLRARPLQCHRCLEKGHVQGNCTIAIYRRGAWYNCGAPGHKANGCTAKTRAQDLFIHTLAQERFGIGIAAEPYRVPPNHPCWAADADGSVAITWRFELGSPPCTKIGDGRAHVAVEWGPLWVVACYIPPSVDRARFGDILDEISILVQRRLPEPIIVAGDFNAKSTSWGSRRPNWRGAVLEDWAAVLGLCIINRGTSSTLVRPQGESIVDLTWASPSAADRIDGWRVMEQETLSDHLYIRMGSTSPVGGCPGERDGPPKRWALKKLDSDRLMAMILSATWPGTETPGDVDEWPSLGHSTIGHVANGHVVNGHETLHTVQLDTVHLDTVILDT</sequence>
<dbReference type="InterPro" id="IPR036875">
    <property type="entry name" value="Znf_CCHC_sf"/>
</dbReference>
<dbReference type="AlphaFoldDB" id="A0A0J7N4V7"/>
<dbReference type="PANTHER" id="PTHR33273:SF4">
    <property type="entry name" value="ENDONUCLEASE_EXONUCLEASE_PHOSPHATASE DOMAIN-CONTAINING PROTEIN"/>
    <property type="match status" value="1"/>
</dbReference>
<dbReference type="SMART" id="SM00343">
    <property type="entry name" value="ZnF_C2HC"/>
    <property type="match status" value="2"/>
</dbReference>
<feature type="compositionally biased region" description="Low complexity" evidence="1">
    <location>
        <begin position="23"/>
        <end position="35"/>
    </location>
</feature>
<dbReference type="PANTHER" id="PTHR33273">
    <property type="entry name" value="DOMAIN-CONTAINING PROTEIN, PUTATIVE-RELATED"/>
    <property type="match status" value="1"/>
</dbReference>
<reference evidence="3 4" key="1">
    <citation type="submission" date="2015-04" db="EMBL/GenBank/DDBJ databases">
        <title>Lasius niger genome sequencing.</title>
        <authorList>
            <person name="Konorov E.A."/>
            <person name="Nikitin M.A."/>
            <person name="Kirill M.V."/>
            <person name="Chang P."/>
        </authorList>
    </citation>
    <scope>NUCLEOTIDE SEQUENCE [LARGE SCALE GENOMIC DNA]</scope>
    <source>
        <tissue evidence="3">Whole</tissue>
    </source>
</reference>
<dbReference type="GO" id="GO:0008270">
    <property type="term" value="F:zinc ion binding"/>
    <property type="evidence" value="ECO:0007669"/>
    <property type="project" value="InterPro"/>
</dbReference>
<dbReference type="InterPro" id="IPR036691">
    <property type="entry name" value="Endo/exonu/phosph_ase_sf"/>
</dbReference>
<protein>
    <submittedName>
        <fullName evidence="3">Cellular nucleic acid-binding protein</fullName>
    </submittedName>
</protein>
<feature type="domain" description="CCHC-type" evidence="2">
    <location>
        <begin position="227"/>
        <end position="243"/>
    </location>
</feature>
<dbReference type="Pfam" id="PF14529">
    <property type="entry name" value="Exo_endo_phos_2"/>
    <property type="match status" value="1"/>
</dbReference>
<accession>A0A0J7N4V7</accession>
<name>A0A0J7N4V7_LASNI</name>
<organism evidence="3 4">
    <name type="scientific">Lasius niger</name>
    <name type="common">Black garden ant</name>
    <dbReference type="NCBI Taxonomy" id="67767"/>
    <lineage>
        <taxon>Eukaryota</taxon>
        <taxon>Metazoa</taxon>
        <taxon>Ecdysozoa</taxon>
        <taxon>Arthropoda</taxon>
        <taxon>Hexapoda</taxon>
        <taxon>Insecta</taxon>
        <taxon>Pterygota</taxon>
        <taxon>Neoptera</taxon>
        <taxon>Endopterygota</taxon>
        <taxon>Hymenoptera</taxon>
        <taxon>Apocrita</taxon>
        <taxon>Aculeata</taxon>
        <taxon>Formicoidea</taxon>
        <taxon>Formicidae</taxon>
        <taxon>Formicinae</taxon>
        <taxon>Lasius</taxon>
        <taxon>Lasius</taxon>
    </lineage>
</organism>
<dbReference type="OrthoDB" id="7553360at2759"/>
<evidence type="ECO:0000259" key="2">
    <source>
        <dbReference type="SMART" id="SM00343"/>
    </source>
</evidence>